<reference evidence="3 4" key="1">
    <citation type="submission" date="2016-06" db="EMBL/GenBank/DDBJ databases">
        <title>Three novel species with peptidoglycan cell walls form the new genus Lacunisphaera gen. nov. in the family Opitutaceae of the verrucomicrobial subdivision 4.</title>
        <authorList>
            <person name="Rast P."/>
            <person name="Gloeckner I."/>
            <person name="Jogler M."/>
            <person name="Boedeker C."/>
            <person name="Jeske O."/>
            <person name="Wiegand S."/>
            <person name="Reinhardt R."/>
            <person name="Schumann P."/>
            <person name="Rohde M."/>
            <person name="Spring S."/>
            <person name="Gloeckner F.O."/>
            <person name="Jogler C."/>
        </authorList>
    </citation>
    <scope>NUCLEOTIDE SEQUENCE [LARGE SCALE GENOMIC DNA]</scope>
    <source>
        <strain evidence="3 4">IG16b</strain>
    </source>
</reference>
<feature type="signal peptide" evidence="2">
    <location>
        <begin position="1"/>
        <end position="19"/>
    </location>
</feature>
<gene>
    <name evidence="3" type="ORF">Verru16b_00179</name>
</gene>
<dbReference type="EMBL" id="CP016094">
    <property type="protein sequence ID" value="AOS43138.1"/>
    <property type="molecule type" value="Genomic_DNA"/>
</dbReference>
<keyword evidence="4" id="KW-1185">Reference proteome</keyword>
<keyword evidence="2" id="KW-0732">Signal</keyword>
<organism evidence="3 4">
    <name type="scientific">Lacunisphaera limnophila</name>
    <dbReference type="NCBI Taxonomy" id="1838286"/>
    <lineage>
        <taxon>Bacteria</taxon>
        <taxon>Pseudomonadati</taxon>
        <taxon>Verrucomicrobiota</taxon>
        <taxon>Opitutia</taxon>
        <taxon>Opitutales</taxon>
        <taxon>Opitutaceae</taxon>
        <taxon>Lacunisphaera</taxon>
    </lineage>
</organism>
<dbReference type="Gene3D" id="2.60.120.260">
    <property type="entry name" value="Galactose-binding domain-like"/>
    <property type="match status" value="1"/>
</dbReference>
<feature type="compositionally biased region" description="Basic residues" evidence="1">
    <location>
        <begin position="217"/>
        <end position="230"/>
    </location>
</feature>
<feature type="region of interest" description="Disordered" evidence="1">
    <location>
        <begin position="190"/>
        <end position="271"/>
    </location>
</feature>
<proteinExistence type="predicted"/>
<evidence type="ECO:0000313" key="3">
    <source>
        <dbReference type="EMBL" id="AOS43138.1"/>
    </source>
</evidence>
<evidence type="ECO:0000256" key="1">
    <source>
        <dbReference type="SAM" id="MobiDB-lite"/>
    </source>
</evidence>
<accession>A0A1I7PHP8</accession>
<feature type="compositionally biased region" description="Basic residues" evidence="1">
    <location>
        <begin position="190"/>
        <end position="205"/>
    </location>
</feature>
<dbReference type="STRING" id="1838286.Verru16b_00179"/>
<feature type="chain" id="PRO_5009304121" evidence="2">
    <location>
        <begin position="20"/>
        <end position="271"/>
    </location>
</feature>
<dbReference type="AlphaFoldDB" id="A0A1I7PHP8"/>
<evidence type="ECO:0000313" key="4">
    <source>
        <dbReference type="Proteomes" id="UP000095228"/>
    </source>
</evidence>
<protein>
    <submittedName>
        <fullName evidence="3">Uncharacterized protein</fullName>
    </submittedName>
</protein>
<name>A0A1I7PHP8_9BACT</name>
<evidence type="ECO:0000256" key="2">
    <source>
        <dbReference type="SAM" id="SignalP"/>
    </source>
</evidence>
<dbReference type="KEGG" id="obg:Verru16b_00179"/>
<feature type="region of interest" description="Disordered" evidence="1">
    <location>
        <begin position="84"/>
        <end position="166"/>
    </location>
</feature>
<dbReference type="Proteomes" id="UP000095228">
    <property type="component" value="Chromosome"/>
</dbReference>
<feature type="compositionally biased region" description="Polar residues" evidence="1">
    <location>
        <begin position="105"/>
        <end position="114"/>
    </location>
</feature>
<sequence>MKPRLTLPVLLCLVTPALAGQPYRDAVHAGGPQVIPGAVFCAYFDEGGEGVSYHDTDAVNSGSGRLNPANGTYLNEFRQHGGLDTSYTKQVPDLDAPSNRVVPPSASSTSVGTNPVSGSTSPSRRPRPALTPPICCTRRNVTRMSRSRCPAGHPTASPCRPPSTPLRPFPGGSGIIGTCCLMPPRSTCRGRNRAHRAHRHRRQLQPRHAPFPPGRHPTPRTGHHGPHHARALSGPHSGKVERLAPKALPAAEKRATSSAAWVRLRPRSSSD</sequence>